<gene>
    <name evidence="9" type="ORF">J2T15_001457</name>
</gene>
<keyword evidence="2 6" id="KW-0349">Heme</keyword>
<evidence type="ECO:0000256" key="5">
    <source>
        <dbReference type="ARBA" id="ARBA00023004"/>
    </source>
</evidence>
<dbReference type="PROSITE" id="PS51007">
    <property type="entry name" value="CYTC"/>
    <property type="match status" value="1"/>
</dbReference>
<evidence type="ECO:0000313" key="10">
    <source>
        <dbReference type="Proteomes" id="UP001229346"/>
    </source>
</evidence>
<evidence type="ECO:0000256" key="7">
    <source>
        <dbReference type="SAM" id="Phobius"/>
    </source>
</evidence>
<keyword evidence="4" id="KW-0249">Electron transport</keyword>
<organism evidence="9 10">
    <name type="scientific">Paenibacillus harenae</name>
    <dbReference type="NCBI Taxonomy" id="306543"/>
    <lineage>
        <taxon>Bacteria</taxon>
        <taxon>Bacillati</taxon>
        <taxon>Bacillota</taxon>
        <taxon>Bacilli</taxon>
        <taxon>Bacillales</taxon>
        <taxon>Paenibacillaceae</taxon>
        <taxon>Paenibacillus</taxon>
    </lineage>
</organism>
<dbReference type="InterPro" id="IPR012218">
    <property type="entry name" value="Cyt_c_BACSU-c550-type"/>
</dbReference>
<keyword evidence="1" id="KW-0813">Transport</keyword>
<dbReference type="PIRSF" id="PIRSF000025">
    <property type="entry name" value="Cytc_Bsub_c550"/>
    <property type="match status" value="1"/>
</dbReference>
<dbReference type="Gene3D" id="1.10.760.10">
    <property type="entry name" value="Cytochrome c-like domain"/>
    <property type="match status" value="1"/>
</dbReference>
<evidence type="ECO:0000256" key="4">
    <source>
        <dbReference type="ARBA" id="ARBA00022982"/>
    </source>
</evidence>
<dbReference type="InterPro" id="IPR051811">
    <property type="entry name" value="Cytochrome_c550/c551-like"/>
</dbReference>
<dbReference type="RefSeq" id="WP_307202516.1">
    <property type="nucleotide sequence ID" value="NZ_JAUSST010000003.1"/>
</dbReference>
<keyword evidence="3 6" id="KW-0479">Metal-binding</keyword>
<evidence type="ECO:0000313" key="9">
    <source>
        <dbReference type="EMBL" id="MDQ0112022.1"/>
    </source>
</evidence>
<dbReference type="PROSITE" id="PS51257">
    <property type="entry name" value="PROKAR_LIPOPROTEIN"/>
    <property type="match status" value="1"/>
</dbReference>
<keyword evidence="10" id="KW-1185">Reference proteome</keyword>
<dbReference type="Proteomes" id="UP001229346">
    <property type="component" value="Unassembled WGS sequence"/>
</dbReference>
<dbReference type="InterPro" id="IPR008168">
    <property type="entry name" value="Cyt_C_IC"/>
</dbReference>
<evidence type="ECO:0000256" key="3">
    <source>
        <dbReference type="ARBA" id="ARBA00022723"/>
    </source>
</evidence>
<dbReference type="InterPro" id="IPR009056">
    <property type="entry name" value="Cyt_c-like_dom"/>
</dbReference>
<evidence type="ECO:0000256" key="1">
    <source>
        <dbReference type="ARBA" id="ARBA00022448"/>
    </source>
</evidence>
<name>A0ABT9TXC7_PAEHA</name>
<dbReference type="SUPFAM" id="SSF46626">
    <property type="entry name" value="Cytochrome c"/>
    <property type="match status" value="1"/>
</dbReference>
<feature type="transmembrane region" description="Helical" evidence="7">
    <location>
        <begin position="7"/>
        <end position="25"/>
    </location>
</feature>
<proteinExistence type="predicted"/>
<evidence type="ECO:0000259" key="8">
    <source>
        <dbReference type="PROSITE" id="PS51007"/>
    </source>
</evidence>
<dbReference type="InterPro" id="IPR036909">
    <property type="entry name" value="Cyt_c-like_dom_sf"/>
</dbReference>
<feature type="domain" description="Cytochrome c" evidence="8">
    <location>
        <begin position="39"/>
        <end position="117"/>
    </location>
</feature>
<sequence length="117" mass="12137">MKQQQRIAIVGKIVTVSTLLVMLAACGGGGVQRKGAGLGDAPAGVASVYKANCVSCHGTELQGRMGPVTNLQQVGARLEAADIVKQIEEGEGSMPSFKERLSAEEIDGLAEWLAGKK</sequence>
<keyword evidence="5 6" id="KW-0408">Iron</keyword>
<accession>A0ABT9TXC7</accession>
<dbReference type="EMBL" id="JAUSSU010000003">
    <property type="protein sequence ID" value="MDQ0112022.1"/>
    <property type="molecule type" value="Genomic_DNA"/>
</dbReference>
<keyword evidence="7" id="KW-1133">Transmembrane helix</keyword>
<keyword evidence="7" id="KW-0812">Transmembrane</keyword>
<dbReference type="PANTHER" id="PTHR37823:SF4">
    <property type="entry name" value="MENAQUINOL-CYTOCHROME C REDUCTASE CYTOCHROME B_C SUBUNIT"/>
    <property type="match status" value="1"/>
</dbReference>
<protein>
    <submittedName>
        <fullName evidence="9">Cytochrome c551</fullName>
    </submittedName>
</protein>
<dbReference type="Pfam" id="PF13442">
    <property type="entry name" value="Cytochrome_CBB3"/>
    <property type="match status" value="1"/>
</dbReference>
<evidence type="ECO:0000256" key="6">
    <source>
        <dbReference type="PROSITE-ProRule" id="PRU00433"/>
    </source>
</evidence>
<dbReference type="PANTHER" id="PTHR37823">
    <property type="entry name" value="CYTOCHROME C-553-LIKE"/>
    <property type="match status" value="1"/>
</dbReference>
<keyword evidence="7" id="KW-0472">Membrane</keyword>
<comment type="caution">
    <text evidence="9">The sequence shown here is derived from an EMBL/GenBank/DDBJ whole genome shotgun (WGS) entry which is preliminary data.</text>
</comment>
<evidence type="ECO:0000256" key="2">
    <source>
        <dbReference type="ARBA" id="ARBA00022617"/>
    </source>
</evidence>
<reference evidence="9 10" key="1">
    <citation type="submission" date="2023-07" db="EMBL/GenBank/DDBJ databases">
        <title>Sorghum-associated microbial communities from plants grown in Nebraska, USA.</title>
        <authorList>
            <person name="Schachtman D."/>
        </authorList>
    </citation>
    <scope>NUCLEOTIDE SEQUENCE [LARGE SCALE GENOMIC DNA]</scope>
    <source>
        <strain evidence="9 10">CC482</strain>
    </source>
</reference>
<dbReference type="PRINTS" id="PR00605">
    <property type="entry name" value="CYTCHROMECIC"/>
</dbReference>